<dbReference type="InterPro" id="IPR000504">
    <property type="entry name" value="RRM_dom"/>
</dbReference>
<dbReference type="PROSITE" id="PS50102">
    <property type="entry name" value="RRM"/>
    <property type="match status" value="1"/>
</dbReference>
<evidence type="ECO:0000259" key="2">
    <source>
        <dbReference type="PROSITE" id="PS50102"/>
    </source>
</evidence>
<protein>
    <recommendedName>
        <fullName evidence="2">RRM domain-containing protein</fullName>
    </recommendedName>
</protein>
<dbReference type="PANTHER" id="PTHR36309:SF1">
    <property type="entry name" value="RNA-BINDING (RRM_RBD_RNP MOTIFS) FAMILY PROTEIN"/>
    <property type="match status" value="1"/>
</dbReference>
<dbReference type="PANTHER" id="PTHR36309">
    <property type="entry name" value="RNA-BINDING (RRM/RBD/RNP MOTIFS) FAMILY PROTEIN"/>
    <property type="match status" value="1"/>
</dbReference>
<proteinExistence type="predicted"/>
<dbReference type="SMART" id="SM00360">
    <property type="entry name" value="RRM"/>
    <property type="match status" value="1"/>
</dbReference>
<dbReference type="Pfam" id="PF00076">
    <property type="entry name" value="RRM_1"/>
    <property type="match status" value="1"/>
</dbReference>
<dbReference type="SUPFAM" id="SSF54928">
    <property type="entry name" value="RNA-binding domain, RBD"/>
    <property type="match status" value="1"/>
</dbReference>
<feature type="domain" description="RRM" evidence="2">
    <location>
        <begin position="18"/>
        <end position="106"/>
    </location>
</feature>
<evidence type="ECO:0000313" key="4">
    <source>
        <dbReference type="Proteomes" id="UP000796880"/>
    </source>
</evidence>
<dbReference type="Proteomes" id="UP000796880">
    <property type="component" value="Unassembled WGS sequence"/>
</dbReference>
<dbReference type="Gene3D" id="3.30.70.330">
    <property type="match status" value="1"/>
</dbReference>
<name>A0A8K0HS58_9ROSA</name>
<dbReference type="EMBL" id="VOIH02000001">
    <property type="protein sequence ID" value="KAF3457706.1"/>
    <property type="molecule type" value="Genomic_DNA"/>
</dbReference>
<accession>A0A8K0HS58</accession>
<evidence type="ECO:0000256" key="1">
    <source>
        <dbReference type="PROSITE-ProRule" id="PRU00176"/>
    </source>
</evidence>
<evidence type="ECO:0000313" key="3">
    <source>
        <dbReference type="EMBL" id="KAF3457706.1"/>
    </source>
</evidence>
<dbReference type="CDD" id="cd00590">
    <property type="entry name" value="RRM_SF"/>
    <property type="match status" value="1"/>
</dbReference>
<dbReference type="GO" id="GO:0003723">
    <property type="term" value="F:RNA binding"/>
    <property type="evidence" value="ECO:0007669"/>
    <property type="project" value="UniProtKB-UniRule"/>
</dbReference>
<sequence length="199" mass="22717">MGTSAQPEYAAFEEKVKHTVYMDNLSPRVSESVLRNALEQFGSVKSIQFIPNYLGPRNMPRCALVEMENTKQANSVLSILAQFPFMINGMPRPVTARPAEVEMFSDPPKKPGRNITVRWLDTKDPDFAVVMQLKRLAQRHSAEAAFMLEKQLEEEEKLALQQQNTLKSNYKKYEMIDSVFADGAARRLARIYNMNVLDD</sequence>
<dbReference type="InterPro" id="IPR053316">
    <property type="entry name" value="Epigenetic_reg_gene_expr"/>
</dbReference>
<comment type="caution">
    <text evidence="3">The sequence shown here is derived from an EMBL/GenBank/DDBJ whole genome shotgun (WGS) entry which is preliminary data.</text>
</comment>
<reference evidence="3" key="1">
    <citation type="submission" date="2020-03" db="EMBL/GenBank/DDBJ databases">
        <title>A high-quality chromosome-level genome assembly of a woody plant with both climbing and erect habits, Rhamnella rubrinervis.</title>
        <authorList>
            <person name="Lu Z."/>
            <person name="Yang Y."/>
            <person name="Zhu X."/>
            <person name="Sun Y."/>
        </authorList>
    </citation>
    <scope>NUCLEOTIDE SEQUENCE</scope>
    <source>
        <strain evidence="3">BYM</strain>
        <tissue evidence="3">Leaf</tissue>
    </source>
</reference>
<dbReference type="InterPro" id="IPR012677">
    <property type="entry name" value="Nucleotide-bd_a/b_plait_sf"/>
</dbReference>
<keyword evidence="1" id="KW-0694">RNA-binding</keyword>
<dbReference type="AlphaFoldDB" id="A0A8K0HS58"/>
<organism evidence="3 4">
    <name type="scientific">Rhamnella rubrinervis</name>
    <dbReference type="NCBI Taxonomy" id="2594499"/>
    <lineage>
        <taxon>Eukaryota</taxon>
        <taxon>Viridiplantae</taxon>
        <taxon>Streptophyta</taxon>
        <taxon>Embryophyta</taxon>
        <taxon>Tracheophyta</taxon>
        <taxon>Spermatophyta</taxon>
        <taxon>Magnoliopsida</taxon>
        <taxon>eudicotyledons</taxon>
        <taxon>Gunneridae</taxon>
        <taxon>Pentapetalae</taxon>
        <taxon>rosids</taxon>
        <taxon>fabids</taxon>
        <taxon>Rosales</taxon>
        <taxon>Rhamnaceae</taxon>
        <taxon>rhamnoid group</taxon>
        <taxon>Rhamneae</taxon>
        <taxon>Rhamnella</taxon>
    </lineage>
</organism>
<dbReference type="InterPro" id="IPR035979">
    <property type="entry name" value="RBD_domain_sf"/>
</dbReference>
<gene>
    <name evidence="3" type="ORF">FNV43_RR02364</name>
</gene>
<dbReference type="OrthoDB" id="1913496at2759"/>
<keyword evidence="4" id="KW-1185">Reference proteome</keyword>